<dbReference type="AlphaFoldDB" id="A0A261F4B1"/>
<dbReference type="Proteomes" id="UP000216454">
    <property type="component" value="Unassembled WGS sequence"/>
</dbReference>
<comment type="caution">
    <text evidence="2">The sequence shown here is derived from an EMBL/GenBank/DDBJ whole genome shotgun (WGS) entry which is preliminary data.</text>
</comment>
<evidence type="ECO:0000256" key="1">
    <source>
        <dbReference type="SAM" id="Phobius"/>
    </source>
</evidence>
<protein>
    <submittedName>
        <fullName evidence="2">Uncharacterized protein</fullName>
    </submittedName>
</protein>
<gene>
    <name evidence="2" type="ORF">PSSU_0082</name>
</gene>
<evidence type="ECO:0000313" key="2">
    <source>
        <dbReference type="EMBL" id="OZG53979.1"/>
    </source>
</evidence>
<keyword evidence="1" id="KW-0812">Transmembrane</keyword>
<organism evidence="2 3">
    <name type="scientific">Pseudoscardovia suis</name>
    <dbReference type="NCBI Taxonomy" id="987063"/>
    <lineage>
        <taxon>Bacteria</taxon>
        <taxon>Bacillati</taxon>
        <taxon>Actinomycetota</taxon>
        <taxon>Actinomycetes</taxon>
        <taxon>Bifidobacteriales</taxon>
        <taxon>Bifidobacteriaceae</taxon>
        <taxon>Pseudoscardovia</taxon>
    </lineage>
</organism>
<keyword evidence="1" id="KW-1133">Transmembrane helix</keyword>
<sequence length="213" mass="22719">MFAGVPCEAGVVAAVMCERSLAHWCLRLACWVRVVRGAACLLGSAVVVVPEGWLCASRGWHIVGVGCVAWWERGFLLGCVLGAGCWRALCVSGGWHIVGVGGWMVLGLACLLGSLCGGFLVPAMCEPWLAHSRRWLCCVVGAWLFCWVVFLARGVGGRYVRVVAVTLGVLVGWMDLGSACLLGFLARLALLWRLCVSGGWHIARGIPVAGHFV</sequence>
<feature type="transmembrane region" description="Helical" evidence="1">
    <location>
        <begin position="103"/>
        <end position="123"/>
    </location>
</feature>
<feature type="transmembrane region" description="Helical" evidence="1">
    <location>
        <begin position="162"/>
        <end position="185"/>
    </location>
</feature>
<feature type="transmembrane region" description="Helical" evidence="1">
    <location>
        <begin position="135"/>
        <end position="156"/>
    </location>
</feature>
<reference evidence="2 3" key="1">
    <citation type="journal article" date="2017" name="BMC Genomics">
        <title>Comparative genomic and phylogenomic analyses of the Bifidobacteriaceae family.</title>
        <authorList>
            <person name="Lugli G.A."/>
            <person name="Milani C."/>
            <person name="Turroni F."/>
            <person name="Duranti S."/>
            <person name="Mancabelli L."/>
            <person name="Mangifesta M."/>
            <person name="Ferrario C."/>
            <person name="Modesto M."/>
            <person name="Mattarelli P."/>
            <person name="Jiri K."/>
            <person name="van Sinderen D."/>
            <person name="Ventura M."/>
        </authorList>
    </citation>
    <scope>NUCLEOTIDE SEQUENCE [LARGE SCALE GENOMIC DNA]</scope>
    <source>
        <strain evidence="2 3">DSM 24744</strain>
    </source>
</reference>
<feature type="transmembrane region" description="Helical" evidence="1">
    <location>
        <begin position="75"/>
        <end position="97"/>
    </location>
</feature>
<keyword evidence="1" id="KW-0472">Membrane</keyword>
<proteinExistence type="predicted"/>
<evidence type="ECO:0000313" key="3">
    <source>
        <dbReference type="Proteomes" id="UP000216454"/>
    </source>
</evidence>
<keyword evidence="3" id="KW-1185">Reference proteome</keyword>
<dbReference type="EMBL" id="MWWQ01000001">
    <property type="protein sequence ID" value="OZG53979.1"/>
    <property type="molecule type" value="Genomic_DNA"/>
</dbReference>
<accession>A0A261F4B1</accession>
<name>A0A261F4B1_9BIFI</name>